<evidence type="ECO:0000313" key="6">
    <source>
        <dbReference type="Proteomes" id="UP001139311"/>
    </source>
</evidence>
<dbReference type="PANTHER" id="PTHR44591:SF3">
    <property type="entry name" value="RESPONSE REGULATORY DOMAIN-CONTAINING PROTEIN"/>
    <property type="match status" value="1"/>
</dbReference>
<comment type="caution">
    <text evidence="5">The sequence shown here is derived from an EMBL/GenBank/DDBJ whole genome shotgun (WGS) entry which is preliminary data.</text>
</comment>
<sequence>MRNTLERAPSGPGLFQPGMPRPGQRRALRSQEDGRAGTGASPSHGRVLIVEDEYFVALDTEDALSSAGFTVVGIAASAEEAIEMATAEAPDIVLMDIRLVGPRDGIDAAAEIRRRLGIPCLFATAHSDATTRARGDKAALPLGWLTKPYTQDEVAEAVGEAIAKSRRGAAGG</sequence>
<dbReference type="CDD" id="cd17534">
    <property type="entry name" value="REC_DC-like"/>
    <property type="match status" value="1"/>
</dbReference>
<evidence type="ECO:0000256" key="2">
    <source>
        <dbReference type="PROSITE-ProRule" id="PRU00169"/>
    </source>
</evidence>
<dbReference type="RefSeq" id="WP_226614287.1">
    <property type="nucleotide sequence ID" value="NZ_JAJAQI010000092.1"/>
</dbReference>
<protein>
    <submittedName>
        <fullName evidence="5">Response regulator</fullName>
    </submittedName>
</protein>
<organism evidence="5 6">
    <name type="scientific">Roseicella aerolata</name>
    <dbReference type="NCBI Taxonomy" id="2883479"/>
    <lineage>
        <taxon>Bacteria</taxon>
        <taxon>Pseudomonadati</taxon>
        <taxon>Pseudomonadota</taxon>
        <taxon>Alphaproteobacteria</taxon>
        <taxon>Acetobacterales</taxon>
        <taxon>Roseomonadaceae</taxon>
        <taxon>Roseicella</taxon>
    </lineage>
</organism>
<dbReference type="InterPro" id="IPR011006">
    <property type="entry name" value="CheY-like_superfamily"/>
</dbReference>
<dbReference type="EMBL" id="JAJAQI010000092">
    <property type="protein sequence ID" value="MCB4825401.1"/>
    <property type="molecule type" value="Genomic_DNA"/>
</dbReference>
<dbReference type="GO" id="GO:0000160">
    <property type="term" value="P:phosphorelay signal transduction system"/>
    <property type="evidence" value="ECO:0007669"/>
    <property type="project" value="InterPro"/>
</dbReference>
<evidence type="ECO:0000259" key="4">
    <source>
        <dbReference type="PROSITE" id="PS50110"/>
    </source>
</evidence>
<dbReference type="SMART" id="SM00448">
    <property type="entry name" value="REC"/>
    <property type="match status" value="1"/>
</dbReference>
<evidence type="ECO:0000256" key="1">
    <source>
        <dbReference type="ARBA" id="ARBA00022553"/>
    </source>
</evidence>
<feature type="domain" description="Response regulatory" evidence="4">
    <location>
        <begin position="46"/>
        <end position="162"/>
    </location>
</feature>
<dbReference type="Proteomes" id="UP001139311">
    <property type="component" value="Unassembled WGS sequence"/>
</dbReference>
<keyword evidence="1 2" id="KW-0597">Phosphoprotein</keyword>
<dbReference type="InterPro" id="IPR001789">
    <property type="entry name" value="Sig_transdc_resp-reg_receiver"/>
</dbReference>
<feature type="modified residue" description="4-aspartylphosphate" evidence="2">
    <location>
        <position position="96"/>
    </location>
</feature>
<proteinExistence type="predicted"/>
<gene>
    <name evidence="5" type="ORF">LHA35_27195</name>
</gene>
<dbReference type="Gene3D" id="3.40.50.2300">
    <property type="match status" value="1"/>
</dbReference>
<dbReference type="AlphaFoldDB" id="A0A9X1LAU5"/>
<dbReference type="Pfam" id="PF00072">
    <property type="entry name" value="Response_reg"/>
    <property type="match status" value="1"/>
</dbReference>
<name>A0A9X1LAU5_9PROT</name>
<dbReference type="PANTHER" id="PTHR44591">
    <property type="entry name" value="STRESS RESPONSE REGULATOR PROTEIN 1"/>
    <property type="match status" value="1"/>
</dbReference>
<dbReference type="PROSITE" id="PS50110">
    <property type="entry name" value="RESPONSE_REGULATORY"/>
    <property type="match status" value="1"/>
</dbReference>
<keyword evidence="6" id="KW-1185">Reference proteome</keyword>
<evidence type="ECO:0000256" key="3">
    <source>
        <dbReference type="SAM" id="MobiDB-lite"/>
    </source>
</evidence>
<accession>A0A9X1LAU5</accession>
<reference evidence="5" key="1">
    <citation type="submission" date="2021-10" db="EMBL/GenBank/DDBJ databases">
        <title>Roseicella aerolatum sp. nov., isolated from aerosols of e-waste dismantling site.</title>
        <authorList>
            <person name="Qin T."/>
        </authorList>
    </citation>
    <scope>NUCLEOTIDE SEQUENCE</scope>
    <source>
        <strain evidence="5">GB24</strain>
    </source>
</reference>
<evidence type="ECO:0000313" key="5">
    <source>
        <dbReference type="EMBL" id="MCB4825401.1"/>
    </source>
</evidence>
<feature type="region of interest" description="Disordered" evidence="3">
    <location>
        <begin position="1"/>
        <end position="43"/>
    </location>
</feature>
<dbReference type="SUPFAM" id="SSF52172">
    <property type="entry name" value="CheY-like"/>
    <property type="match status" value="1"/>
</dbReference>
<dbReference type="InterPro" id="IPR050595">
    <property type="entry name" value="Bact_response_regulator"/>
</dbReference>